<gene>
    <name evidence="2" type="ORF">EV192_106477</name>
</gene>
<feature type="domain" description="AB hydrolase-1" evidence="1">
    <location>
        <begin position="33"/>
        <end position="233"/>
    </location>
</feature>
<evidence type="ECO:0000313" key="3">
    <source>
        <dbReference type="Proteomes" id="UP000295680"/>
    </source>
</evidence>
<dbReference type="OrthoDB" id="63519at2"/>
<keyword evidence="3" id="KW-1185">Reference proteome</keyword>
<dbReference type="AlphaFoldDB" id="A0A4R2JFJ7"/>
<evidence type="ECO:0000313" key="2">
    <source>
        <dbReference type="EMBL" id="TCO57002.1"/>
    </source>
</evidence>
<dbReference type="Pfam" id="PF12697">
    <property type="entry name" value="Abhydrolase_6"/>
    <property type="match status" value="1"/>
</dbReference>
<proteinExistence type="predicted"/>
<keyword evidence="2" id="KW-0378">Hydrolase</keyword>
<dbReference type="GO" id="GO:0016787">
    <property type="term" value="F:hydrolase activity"/>
    <property type="evidence" value="ECO:0007669"/>
    <property type="project" value="UniProtKB-KW"/>
</dbReference>
<sequence length="256" mass="27190">MTTTTVTSADGTKIAYDRAGTGPALVLIDGACCYRHFGPQVPLAAVLATDFTVYTYDRRGRGESTDTLPYSVQREVEDIEAVIQEAGGSAFLYGHSSGALLAAQSHRLSVPKMVLFEPPVGDGGFASFPPEFVTQLGALVDEGKRGDAVEMFNRAIGVPDEVMDGMMRPVWPALEALAHTLLYDCAIVAATDFDVVRSVQAETLVLSSHTTGADMAARSAAVAENLPNGTHRALAGEWHGVAPEDLAKVLIEFYQG</sequence>
<protein>
    <submittedName>
        <fullName evidence="2">Alpha/beta hydrolase family protein</fullName>
    </submittedName>
</protein>
<dbReference type="PANTHER" id="PTHR43433">
    <property type="entry name" value="HYDROLASE, ALPHA/BETA FOLD FAMILY PROTEIN"/>
    <property type="match status" value="1"/>
</dbReference>
<dbReference type="SUPFAM" id="SSF53474">
    <property type="entry name" value="alpha/beta-Hydrolases"/>
    <property type="match status" value="1"/>
</dbReference>
<reference evidence="2 3" key="1">
    <citation type="submission" date="2019-03" db="EMBL/GenBank/DDBJ databases">
        <title>Genomic Encyclopedia of Type Strains, Phase IV (KMG-IV): sequencing the most valuable type-strain genomes for metagenomic binning, comparative biology and taxonomic classification.</title>
        <authorList>
            <person name="Goeker M."/>
        </authorList>
    </citation>
    <scope>NUCLEOTIDE SEQUENCE [LARGE SCALE GENOMIC DNA]</scope>
    <source>
        <strain evidence="2 3">DSM 45934</strain>
    </source>
</reference>
<evidence type="ECO:0000259" key="1">
    <source>
        <dbReference type="Pfam" id="PF12697"/>
    </source>
</evidence>
<name>A0A4R2JFJ7_9PSEU</name>
<dbReference type="EMBL" id="SLWS01000006">
    <property type="protein sequence ID" value="TCO57002.1"/>
    <property type="molecule type" value="Genomic_DNA"/>
</dbReference>
<dbReference type="Proteomes" id="UP000295680">
    <property type="component" value="Unassembled WGS sequence"/>
</dbReference>
<dbReference type="InterPro" id="IPR050471">
    <property type="entry name" value="AB_hydrolase"/>
</dbReference>
<organism evidence="2 3">
    <name type="scientific">Actinocrispum wychmicini</name>
    <dbReference type="NCBI Taxonomy" id="1213861"/>
    <lineage>
        <taxon>Bacteria</taxon>
        <taxon>Bacillati</taxon>
        <taxon>Actinomycetota</taxon>
        <taxon>Actinomycetes</taxon>
        <taxon>Pseudonocardiales</taxon>
        <taxon>Pseudonocardiaceae</taxon>
        <taxon>Actinocrispum</taxon>
    </lineage>
</organism>
<dbReference type="PANTHER" id="PTHR43433:SF5">
    <property type="entry name" value="AB HYDROLASE-1 DOMAIN-CONTAINING PROTEIN"/>
    <property type="match status" value="1"/>
</dbReference>
<accession>A0A4R2JFJ7</accession>
<comment type="caution">
    <text evidence="2">The sequence shown here is derived from an EMBL/GenBank/DDBJ whole genome shotgun (WGS) entry which is preliminary data.</text>
</comment>
<dbReference type="InterPro" id="IPR000073">
    <property type="entry name" value="AB_hydrolase_1"/>
</dbReference>
<dbReference type="RefSeq" id="WP_132120699.1">
    <property type="nucleotide sequence ID" value="NZ_SLWS01000006.1"/>
</dbReference>
<dbReference type="InterPro" id="IPR029058">
    <property type="entry name" value="AB_hydrolase_fold"/>
</dbReference>
<dbReference type="Gene3D" id="3.40.50.1820">
    <property type="entry name" value="alpha/beta hydrolase"/>
    <property type="match status" value="1"/>
</dbReference>